<organism evidence="2 3">
    <name type="scientific">Coemansia thaxteri</name>
    <dbReference type="NCBI Taxonomy" id="2663907"/>
    <lineage>
        <taxon>Eukaryota</taxon>
        <taxon>Fungi</taxon>
        <taxon>Fungi incertae sedis</taxon>
        <taxon>Zoopagomycota</taxon>
        <taxon>Kickxellomycotina</taxon>
        <taxon>Kickxellomycetes</taxon>
        <taxon>Kickxellales</taxon>
        <taxon>Kickxellaceae</taxon>
        <taxon>Coemansia</taxon>
    </lineage>
</organism>
<reference evidence="2" key="1">
    <citation type="submission" date="2022-07" db="EMBL/GenBank/DDBJ databases">
        <title>Phylogenomic reconstructions and comparative analyses of Kickxellomycotina fungi.</title>
        <authorList>
            <person name="Reynolds N.K."/>
            <person name="Stajich J.E."/>
            <person name="Barry K."/>
            <person name="Grigoriev I.V."/>
            <person name="Crous P."/>
            <person name="Smith M.E."/>
        </authorList>
    </citation>
    <scope>NUCLEOTIDE SEQUENCE</scope>
    <source>
        <strain evidence="2">IMI 214461</strain>
    </source>
</reference>
<comment type="caution">
    <text evidence="2">The sequence shown here is derived from an EMBL/GenBank/DDBJ whole genome shotgun (WGS) entry which is preliminary data.</text>
</comment>
<dbReference type="AlphaFoldDB" id="A0A9W8BFN6"/>
<dbReference type="OrthoDB" id="660555at2759"/>
<proteinExistence type="predicted"/>
<feature type="region of interest" description="Disordered" evidence="1">
    <location>
        <begin position="395"/>
        <end position="430"/>
    </location>
</feature>
<feature type="compositionally biased region" description="Basic residues" evidence="1">
    <location>
        <begin position="336"/>
        <end position="348"/>
    </location>
</feature>
<accession>A0A9W8BFN6</accession>
<evidence type="ECO:0000313" key="2">
    <source>
        <dbReference type="EMBL" id="KAJ2005598.1"/>
    </source>
</evidence>
<feature type="region of interest" description="Disordered" evidence="1">
    <location>
        <begin position="329"/>
        <end position="382"/>
    </location>
</feature>
<evidence type="ECO:0000256" key="1">
    <source>
        <dbReference type="SAM" id="MobiDB-lite"/>
    </source>
</evidence>
<dbReference type="InterPro" id="IPR032675">
    <property type="entry name" value="LRR_dom_sf"/>
</dbReference>
<keyword evidence="3" id="KW-1185">Reference proteome</keyword>
<dbReference type="EMBL" id="JANBQF010000094">
    <property type="protein sequence ID" value="KAJ2005598.1"/>
    <property type="molecule type" value="Genomic_DNA"/>
</dbReference>
<dbReference type="SUPFAM" id="SSF52058">
    <property type="entry name" value="L domain-like"/>
    <property type="match status" value="1"/>
</dbReference>
<sequence length="866" mass="91681">MYKTKPEAMRSLSTESGFQQAGLQQAGFQQAGLHQGGIQASASLVSLPMLARPSTGAAPLALGVGAGGGFAKRPRVNSKALGSLFRAKVHAKRSSHGDPGAALQLGAADGDAWAVGIECPSAMSPLFSDESLQQLLGSTAAEAEAPAVASPGSRRTTREFAASVLQTSAGPFRRLRQAGGGASRTMSFPPALCETLSLGAAAAAAGDEFVVVTPDMCPPAALVNTSVISGVGGLAASASRKRGSVLLRTRAQTHVDATRAYGASAESLVPVSAPSLSASSSEVSLPRARLRRLPPLLADKEPLADDGRRLSHMARLECLSPYTVSRLSSTAARATERRRRSSVRRRSRASSDASSANWPLSDGATLKPAAGHARNRSEQSEYSVREFQIASARSASFWPPGESPLPSDDDAARLDDAEGFPTSSSACFPMSPRRHASMVTRSADEIRLLQQQQQQQHYAAAAGAAYHAQDVRSLLDPTSPLHGPPAMPLHVLARARASTGEPAPLECVDELSDVPVSPGFSDHGADFDGLTLTQHSDWQLMNPSSSDSELPLLAPRPRRLRKRRVLPRTLFHMRAKGGLPADERMYAASASSDTLPAADEAPPAAAAAVPVAAEPVVPAAPLAACSHSPGLAAAVVPRVPPSLVLHVHAECLGRLALHSPGDSSGWEPRRIACFALRLGALLERAAGLTDVRLVNLGLTTVPPRVAVCRGLRRLDLSHNWIAAVPAFLARLPALRHIIVRGNPVRTVPADLVEMRHRLETLDFGAARRWALLSRRAHPAASSPPTPAERAELLYARLRAVANRRMAQCIDAPRLALTQRQHEAALDRATKLLALYTNALYSTLREPRDWGHSVALPRPCPDLPAMY</sequence>
<dbReference type="Proteomes" id="UP001150907">
    <property type="component" value="Unassembled WGS sequence"/>
</dbReference>
<gene>
    <name evidence="2" type="ORF">H4R26_001873</name>
</gene>
<protein>
    <submittedName>
        <fullName evidence="2">Uncharacterized protein</fullName>
    </submittedName>
</protein>
<evidence type="ECO:0000313" key="3">
    <source>
        <dbReference type="Proteomes" id="UP001150907"/>
    </source>
</evidence>
<dbReference type="Gene3D" id="3.80.10.10">
    <property type="entry name" value="Ribonuclease Inhibitor"/>
    <property type="match status" value="1"/>
</dbReference>
<name>A0A9W8BFN6_9FUNG</name>